<dbReference type="InterPro" id="IPR006656">
    <property type="entry name" value="Mopterin_OxRdtase"/>
</dbReference>
<evidence type="ECO:0000313" key="11">
    <source>
        <dbReference type="EMBL" id="MBZ2198028.1"/>
    </source>
</evidence>
<comment type="caution">
    <text evidence="11">The sequence shown here is derived from an EMBL/GenBank/DDBJ whole genome shotgun (WGS) entry which is preliminary data.</text>
</comment>
<dbReference type="Gene3D" id="3.40.228.10">
    <property type="entry name" value="Dimethylsulfoxide Reductase, domain 2"/>
    <property type="match status" value="1"/>
</dbReference>
<dbReference type="NCBIfam" id="NF005895">
    <property type="entry name" value="PRK07860.1"/>
    <property type="match status" value="1"/>
</dbReference>
<dbReference type="InterPro" id="IPR000283">
    <property type="entry name" value="NADH_UbQ_OxRdtase_75kDa_su_CS"/>
</dbReference>
<dbReference type="InterPro" id="IPR006963">
    <property type="entry name" value="Mopterin_OxRdtase_4Fe-4S_dom"/>
</dbReference>
<name>A0ABS7SDQ2_9MICO</name>
<reference evidence="11 12" key="1">
    <citation type="submission" date="2021-04" db="EMBL/GenBank/DDBJ databases">
        <title>Ruania sp. nov., isolated from sandy soil of mangrove forest.</title>
        <authorList>
            <person name="Ge X."/>
            <person name="Huang R."/>
            <person name="Liu W."/>
        </authorList>
    </citation>
    <scope>NUCLEOTIDE SEQUENCE [LARGE SCALE GENOMIC DNA]</scope>
    <source>
        <strain evidence="11 12">N2-46</strain>
    </source>
</reference>
<dbReference type="InterPro" id="IPR036010">
    <property type="entry name" value="2Fe-2S_ferredoxin-like_sf"/>
</dbReference>
<dbReference type="SUPFAM" id="SSF53706">
    <property type="entry name" value="Formate dehydrogenase/DMSO reductase, domains 1-3"/>
    <property type="match status" value="1"/>
</dbReference>
<keyword evidence="11" id="KW-0560">Oxidoreductase</keyword>
<organism evidence="11 12">
    <name type="scientific">Occultella gossypii</name>
    <dbReference type="NCBI Taxonomy" id="2800820"/>
    <lineage>
        <taxon>Bacteria</taxon>
        <taxon>Bacillati</taxon>
        <taxon>Actinomycetota</taxon>
        <taxon>Actinomycetes</taxon>
        <taxon>Micrococcales</taxon>
        <taxon>Ruaniaceae</taxon>
        <taxon>Occultella</taxon>
    </lineage>
</organism>
<dbReference type="Pfam" id="PF10588">
    <property type="entry name" value="NADH-G_4Fe-4S_3"/>
    <property type="match status" value="1"/>
</dbReference>
<feature type="domain" description="4Fe-4S His(Cys)3-ligated-type" evidence="10">
    <location>
        <begin position="105"/>
        <end position="144"/>
    </location>
</feature>
<keyword evidence="6" id="KW-0411">Iron-sulfur</keyword>
<gene>
    <name evidence="11" type="ORF">KCQ71_17865</name>
</gene>
<evidence type="ECO:0000313" key="12">
    <source>
        <dbReference type="Proteomes" id="UP000826651"/>
    </source>
</evidence>
<accession>A0ABS7SDQ2</accession>
<dbReference type="Pfam" id="PF22117">
    <property type="entry name" value="Fer4_Nqo3"/>
    <property type="match status" value="1"/>
</dbReference>
<dbReference type="SMART" id="SM00929">
    <property type="entry name" value="NADH-G_4Fe-4S_3"/>
    <property type="match status" value="1"/>
</dbReference>
<dbReference type="InterPro" id="IPR054351">
    <property type="entry name" value="NADH_UbQ_OxRdtase_ferredoxin"/>
</dbReference>
<dbReference type="Pfam" id="PF01568">
    <property type="entry name" value="Molydop_binding"/>
    <property type="match status" value="1"/>
</dbReference>
<keyword evidence="2" id="KW-0004">4Fe-4S</keyword>
<evidence type="ECO:0000256" key="4">
    <source>
        <dbReference type="ARBA" id="ARBA00022723"/>
    </source>
</evidence>
<dbReference type="RefSeq" id="WP_223408421.1">
    <property type="nucleotide sequence ID" value="NZ_JAGSHT010000017.1"/>
</dbReference>
<evidence type="ECO:0000256" key="5">
    <source>
        <dbReference type="ARBA" id="ARBA00023004"/>
    </source>
</evidence>
<dbReference type="CDD" id="cd00207">
    <property type="entry name" value="fer2"/>
    <property type="match status" value="1"/>
</dbReference>
<protein>
    <submittedName>
        <fullName evidence="11">NADH-quinone oxidoreductase subunit G</fullName>
        <ecNumber evidence="11">1.6.5.11</ecNumber>
    </submittedName>
</protein>
<evidence type="ECO:0000259" key="8">
    <source>
        <dbReference type="PROSITE" id="PS51085"/>
    </source>
</evidence>
<dbReference type="InterPro" id="IPR019574">
    <property type="entry name" value="NADH_UbQ_OxRdtase_Gsu_4Fe4S-bd"/>
</dbReference>
<keyword evidence="3" id="KW-0001">2Fe-2S</keyword>
<dbReference type="PROSITE" id="PS00642">
    <property type="entry name" value="COMPLEX1_75K_2"/>
    <property type="match status" value="1"/>
</dbReference>
<dbReference type="PROSITE" id="PS00641">
    <property type="entry name" value="COMPLEX1_75K_1"/>
    <property type="match status" value="1"/>
</dbReference>
<dbReference type="Proteomes" id="UP000826651">
    <property type="component" value="Unassembled WGS sequence"/>
</dbReference>
<keyword evidence="12" id="KW-1185">Reference proteome</keyword>
<dbReference type="InterPro" id="IPR050123">
    <property type="entry name" value="Prok_molybdopt-oxidoreductase"/>
</dbReference>
<evidence type="ECO:0000256" key="7">
    <source>
        <dbReference type="ARBA" id="ARBA00034078"/>
    </source>
</evidence>
<feature type="domain" description="4Fe-4S Mo/W bis-MGD-type" evidence="9">
    <location>
        <begin position="302"/>
        <end position="358"/>
    </location>
</feature>
<evidence type="ECO:0000256" key="2">
    <source>
        <dbReference type="ARBA" id="ARBA00022485"/>
    </source>
</evidence>
<dbReference type="GO" id="GO:0016491">
    <property type="term" value="F:oxidoreductase activity"/>
    <property type="evidence" value="ECO:0007669"/>
    <property type="project" value="UniProtKB-KW"/>
</dbReference>
<dbReference type="PROSITE" id="PS51085">
    <property type="entry name" value="2FE2S_FER_2"/>
    <property type="match status" value="1"/>
</dbReference>
<dbReference type="SUPFAM" id="SSF50692">
    <property type="entry name" value="ADC-like"/>
    <property type="match status" value="1"/>
</dbReference>
<evidence type="ECO:0000256" key="3">
    <source>
        <dbReference type="ARBA" id="ARBA00022714"/>
    </source>
</evidence>
<keyword evidence="5" id="KW-0408">Iron</keyword>
<proteinExistence type="predicted"/>
<dbReference type="Gene3D" id="2.40.40.20">
    <property type="match status" value="1"/>
</dbReference>
<dbReference type="Pfam" id="PF00384">
    <property type="entry name" value="Molybdopterin"/>
    <property type="match status" value="1"/>
</dbReference>
<feature type="domain" description="2Fe-2S ferredoxin-type" evidence="8">
    <location>
        <begin position="16"/>
        <end position="103"/>
    </location>
</feature>
<dbReference type="PANTHER" id="PTHR43105">
    <property type="entry name" value="RESPIRATORY NITRATE REDUCTASE"/>
    <property type="match status" value="1"/>
</dbReference>
<dbReference type="EMBL" id="JAGSHT010000017">
    <property type="protein sequence ID" value="MBZ2198028.1"/>
    <property type="molecule type" value="Genomic_DNA"/>
</dbReference>
<dbReference type="PROSITE" id="PS00643">
    <property type="entry name" value="COMPLEX1_75K_3"/>
    <property type="match status" value="1"/>
</dbReference>
<dbReference type="Pfam" id="PF22151">
    <property type="entry name" value="Fer4_NDSU1"/>
    <property type="match status" value="1"/>
</dbReference>
<keyword evidence="4" id="KW-0479">Metal-binding</keyword>
<dbReference type="InterPro" id="IPR009010">
    <property type="entry name" value="Asp_de-COase-like_dom_sf"/>
</dbReference>
<evidence type="ECO:0000256" key="6">
    <source>
        <dbReference type="ARBA" id="ARBA00023014"/>
    </source>
</evidence>
<dbReference type="Gene3D" id="3.10.20.740">
    <property type="match status" value="1"/>
</dbReference>
<dbReference type="Gene3D" id="3.40.50.740">
    <property type="match status" value="2"/>
</dbReference>
<dbReference type="InterPro" id="IPR006657">
    <property type="entry name" value="MoPterin_dinucl-bd_dom"/>
</dbReference>
<comment type="cofactor">
    <cofactor evidence="7">
        <name>[2Fe-2S] cluster</name>
        <dbReference type="ChEBI" id="CHEBI:190135"/>
    </cofactor>
</comment>
<dbReference type="SUPFAM" id="SSF54862">
    <property type="entry name" value="4Fe-4S ferredoxins"/>
    <property type="match status" value="1"/>
</dbReference>
<dbReference type="PROSITE" id="PS51669">
    <property type="entry name" value="4FE4S_MOW_BIS_MGD"/>
    <property type="match status" value="1"/>
</dbReference>
<evidence type="ECO:0000259" key="10">
    <source>
        <dbReference type="PROSITE" id="PS51839"/>
    </source>
</evidence>
<sequence length="888" mass="92810">MTATTNESSSAVAPVEEITLTIDGLDVSVPKGTLVIRAAETVGIQIPRFCDHPLLKPAGACRQCLVDVATPDREGNLRAMPKPQASCTIEATPGMVVNTQHTSPVAEKAQRGQIEFLLVNHPLDCPVCDKGGECPLQNQAMSNGAATSRFVDIKRTFPKPIKISTQILLDRDRCILCQRCTRFSDEIAGDPFIDLQGRGGGEPGGHGHGLPAQQIGRFDEAILEYTPSGEQAPNETQRTDDVVGPYGQAGVLSSVAGSIGAALEDTSGRPFASYFSGNTVQICPVGALTSAAYRFRSRPFDLVSTPSIAEHDACGSAIRVDHRRGVVMRRLAGDDPAVNEEWITDKDRFAFAWQTSPDVLTAPLVRDEETGELVPTSWSEAIALAAEGLRKALDGAGAAALPGGRLTLEDAYAWSKFTRVALGTNDVDFRARVHSAEEADFLASRVAGAGMDVIFGDLERAPRVLLVGLEPEEEAGTIFLRLRKGMLAGRVRVTTIAPLATRGSTKLRAEVVRTAPGDEPAVLDALAGLTDAAGTSSGDLSELKAALAEPGTVVLAGERLAGVPGALSALDRLLTATGARFAWVPRRAGDRGAVEVGLLPGLLPGGRPTAEAEARVDVAGVWGVGTLPAAPGRDLTGILDATTSGEIDALLVGGIDLADLPSPADAEVALAAAGFVVQLEVRRSAVTQHADVVLPIAPSAHKSGTFLNWEGRPRPFGQVFTTSALTDSRVLGMLADALEVDLGTRTLEEIHRELAEFDGWEGPRTAAPSVPAAPAPALEAGQARLATWRLMLDSGRGQDGEPHLAGTAYRPVALLSPATATALGIAEGGRVRVSGAEGDIVLPVLPTPMGDDVVWLPQHSPGSSVYRTLGVTAGAAVRLAAVDAEVAR</sequence>
<dbReference type="PANTHER" id="PTHR43105:SF12">
    <property type="entry name" value="NADH-QUINONE OXIDOREDUCTASE SUBUNIT G"/>
    <property type="match status" value="1"/>
</dbReference>
<dbReference type="Pfam" id="PF13510">
    <property type="entry name" value="Fer2_4"/>
    <property type="match status" value="1"/>
</dbReference>
<comment type="cofactor">
    <cofactor evidence="1">
        <name>[4Fe-4S] cluster</name>
        <dbReference type="ChEBI" id="CHEBI:49883"/>
    </cofactor>
</comment>
<dbReference type="SUPFAM" id="SSF54292">
    <property type="entry name" value="2Fe-2S ferredoxin-like"/>
    <property type="match status" value="1"/>
</dbReference>
<dbReference type="InterPro" id="IPR001041">
    <property type="entry name" value="2Fe-2S_ferredoxin-type"/>
</dbReference>
<dbReference type="EC" id="1.6.5.11" evidence="11"/>
<evidence type="ECO:0000259" key="9">
    <source>
        <dbReference type="PROSITE" id="PS51669"/>
    </source>
</evidence>
<evidence type="ECO:0000256" key="1">
    <source>
        <dbReference type="ARBA" id="ARBA00001966"/>
    </source>
</evidence>
<dbReference type="PROSITE" id="PS51839">
    <property type="entry name" value="4FE4S_HC3"/>
    <property type="match status" value="1"/>
</dbReference>